<dbReference type="OrthoDB" id="9801160at2"/>
<sequence>MENNLTRQEAYALLKKYNKEPFHIQHALTVEGVMRWYANELGYGDEADYWAIAGLLHDIDFEMYPDEHCIKAPLLLKEAGVSEDMIHAVCSHGYGLCSDVKPEHEMEKVLFAVDELTGLIGAAALMRPSKSVMDMEASSVKKKFKDKRFAAGCSRDVISKGAESLGWEMNDLFEKTILAMRSCEKQIQEEMEQA</sequence>
<feature type="domain" description="HD" evidence="1">
    <location>
        <begin position="24"/>
        <end position="95"/>
    </location>
</feature>
<evidence type="ECO:0000313" key="3">
    <source>
        <dbReference type="Proteomes" id="UP000280696"/>
    </source>
</evidence>
<evidence type="ECO:0000259" key="1">
    <source>
        <dbReference type="Pfam" id="PF01966"/>
    </source>
</evidence>
<dbReference type="InterPro" id="IPR006674">
    <property type="entry name" value="HD_domain"/>
</dbReference>
<gene>
    <name evidence="2" type="ORF">D7V94_10775</name>
</gene>
<accession>A0A3A9AUZ2</accession>
<keyword evidence="3" id="KW-1185">Reference proteome</keyword>
<name>A0A3A9AUZ2_9FIRM</name>
<organism evidence="2 3">
    <name type="scientific">Parablautia intestinalis</name>
    <dbReference type="NCBI Taxonomy" id="2320100"/>
    <lineage>
        <taxon>Bacteria</taxon>
        <taxon>Bacillati</taxon>
        <taxon>Bacillota</taxon>
        <taxon>Clostridia</taxon>
        <taxon>Lachnospirales</taxon>
        <taxon>Lachnospiraceae</taxon>
        <taxon>Parablautia</taxon>
    </lineage>
</organism>
<dbReference type="PANTHER" id="PTHR38659">
    <property type="entry name" value="METAL-DEPENDENT PHOSPHOHYDROLASE"/>
    <property type="match status" value="1"/>
</dbReference>
<comment type="caution">
    <text evidence="2">The sequence shown here is derived from an EMBL/GenBank/DDBJ whole genome shotgun (WGS) entry which is preliminary data.</text>
</comment>
<dbReference type="InterPro" id="IPR003607">
    <property type="entry name" value="HD/PDEase_dom"/>
</dbReference>
<dbReference type="PANTHER" id="PTHR38659:SF2">
    <property type="entry name" value="HDIG DOMAIN PROTEIN"/>
    <property type="match status" value="1"/>
</dbReference>
<dbReference type="Proteomes" id="UP000280696">
    <property type="component" value="Unassembled WGS sequence"/>
</dbReference>
<dbReference type="Gene3D" id="1.10.3210.10">
    <property type="entry name" value="Hypothetical protein af1432"/>
    <property type="match status" value="1"/>
</dbReference>
<dbReference type="EMBL" id="RAYQ01000010">
    <property type="protein sequence ID" value="RKI91371.1"/>
    <property type="molecule type" value="Genomic_DNA"/>
</dbReference>
<dbReference type="Pfam" id="PF01966">
    <property type="entry name" value="HD"/>
    <property type="match status" value="1"/>
</dbReference>
<dbReference type="AlphaFoldDB" id="A0A3A9AUZ2"/>
<dbReference type="RefSeq" id="WP_120469594.1">
    <property type="nucleotide sequence ID" value="NZ_RAYQ01000010.1"/>
</dbReference>
<evidence type="ECO:0000313" key="2">
    <source>
        <dbReference type="EMBL" id="RKI91371.1"/>
    </source>
</evidence>
<proteinExistence type="predicted"/>
<protein>
    <submittedName>
        <fullName evidence="2">HD domain-containing protein</fullName>
    </submittedName>
</protein>
<dbReference type="SUPFAM" id="SSF109604">
    <property type="entry name" value="HD-domain/PDEase-like"/>
    <property type="match status" value="1"/>
</dbReference>
<dbReference type="CDD" id="cd00077">
    <property type="entry name" value="HDc"/>
    <property type="match status" value="1"/>
</dbReference>
<reference evidence="2 3" key="1">
    <citation type="submission" date="2018-09" db="EMBL/GenBank/DDBJ databases">
        <title>Murine metabolic-syndrome-specific gut microbial biobank.</title>
        <authorList>
            <person name="Liu C."/>
        </authorList>
    </citation>
    <scope>NUCLEOTIDE SEQUENCE [LARGE SCALE GENOMIC DNA]</scope>
    <source>
        <strain evidence="2 3">0.1xD8-82</strain>
    </source>
</reference>